<dbReference type="SUPFAM" id="SSF53448">
    <property type="entry name" value="Nucleotide-diphospho-sugar transferases"/>
    <property type="match status" value="1"/>
</dbReference>
<evidence type="ECO:0000313" key="1">
    <source>
        <dbReference type="EMBL" id="GMT17646.1"/>
    </source>
</evidence>
<dbReference type="Pfam" id="PF13896">
    <property type="entry name" value="Glyco_transf_49"/>
    <property type="match status" value="1"/>
</dbReference>
<dbReference type="PANTHER" id="PTHR47411:SF3">
    <property type="entry name" value="I-BETA-1,3-N-ACETYLGLUCOSAMINYLTRANSFERASE"/>
    <property type="match status" value="1"/>
</dbReference>
<sequence>QPSLASRLSIHLLLDRTEVFQFLHIQRAIRFGLNNHTTFFASYPINTARNVARIFSASRFIAFCDADYIFSAGFYERMLAGLVERSGEPGRNVYFYRIFEVEQAAARALDYTLSKSDLNELIERDTARVFHVREWPEGHSVANLTRWLQEPESSGLFYNMPVSLKERKWWEFQFVGLRTVPFFDEHFPYRLDNNLQLRWEICRAGYTMHAINHLFVYHTLDERKGNKDDLAAKTLVKEANK</sequence>
<feature type="non-terminal residue" evidence="1">
    <location>
        <position position="241"/>
    </location>
</feature>
<protein>
    <recommendedName>
        <fullName evidence="3">Glycosyltransferase</fullName>
    </recommendedName>
</protein>
<proteinExistence type="predicted"/>
<reference evidence="1" key="1">
    <citation type="submission" date="2023-10" db="EMBL/GenBank/DDBJ databases">
        <title>Genome assembly of Pristionchus species.</title>
        <authorList>
            <person name="Yoshida K."/>
            <person name="Sommer R.J."/>
        </authorList>
    </citation>
    <scope>NUCLEOTIDE SEQUENCE</scope>
    <source>
        <strain evidence="1">RS5133</strain>
    </source>
</reference>
<keyword evidence="2" id="KW-1185">Reference proteome</keyword>
<organism evidence="1 2">
    <name type="scientific">Pristionchus fissidentatus</name>
    <dbReference type="NCBI Taxonomy" id="1538716"/>
    <lineage>
        <taxon>Eukaryota</taxon>
        <taxon>Metazoa</taxon>
        <taxon>Ecdysozoa</taxon>
        <taxon>Nematoda</taxon>
        <taxon>Chromadorea</taxon>
        <taxon>Rhabditida</taxon>
        <taxon>Rhabditina</taxon>
        <taxon>Diplogasteromorpha</taxon>
        <taxon>Diplogasteroidea</taxon>
        <taxon>Neodiplogasteridae</taxon>
        <taxon>Pristionchus</taxon>
    </lineage>
</organism>
<gene>
    <name evidence="1" type="ORF">PFISCL1PPCAC_8943</name>
</gene>
<dbReference type="AlphaFoldDB" id="A0AAV5VG55"/>
<dbReference type="Gene3D" id="3.90.550.10">
    <property type="entry name" value="Spore Coat Polysaccharide Biosynthesis Protein SpsA, Chain A"/>
    <property type="match status" value="1"/>
</dbReference>
<evidence type="ECO:0000313" key="2">
    <source>
        <dbReference type="Proteomes" id="UP001432322"/>
    </source>
</evidence>
<comment type="caution">
    <text evidence="1">The sequence shown here is derived from an EMBL/GenBank/DDBJ whole genome shotgun (WGS) entry which is preliminary data.</text>
</comment>
<feature type="non-terminal residue" evidence="1">
    <location>
        <position position="1"/>
    </location>
</feature>
<name>A0AAV5VG55_9BILA</name>
<dbReference type="Proteomes" id="UP001432322">
    <property type="component" value="Unassembled WGS sequence"/>
</dbReference>
<dbReference type="PANTHER" id="PTHR47411">
    <property type="entry name" value="B3GNT1, BETA-1,3-N-ACETYLGUCOSAMINYLTRANSFERASE 1, HOMOLOG"/>
    <property type="match status" value="1"/>
</dbReference>
<accession>A0AAV5VG55</accession>
<dbReference type="EMBL" id="BTSY01000003">
    <property type="protein sequence ID" value="GMT17646.1"/>
    <property type="molecule type" value="Genomic_DNA"/>
</dbReference>
<dbReference type="InterPro" id="IPR029044">
    <property type="entry name" value="Nucleotide-diphossugar_trans"/>
</dbReference>
<evidence type="ECO:0008006" key="3">
    <source>
        <dbReference type="Google" id="ProtNLM"/>
    </source>
</evidence>